<evidence type="ECO:0000313" key="2">
    <source>
        <dbReference type="EMBL" id="KAK1325335.1"/>
    </source>
</evidence>
<organism evidence="2 3">
    <name type="scientific">Acorus calamus</name>
    <name type="common">Sweet flag</name>
    <dbReference type="NCBI Taxonomy" id="4465"/>
    <lineage>
        <taxon>Eukaryota</taxon>
        <taxon>Viridiplantae</taxon>
        <taxon>Streptophyta</taxon>
        <taxon>Embryophyta</taxon>
        <taxon>Tracheophyta</taxon>
        <taxon>Spermatophyta</taxon>
        <taxon>Magnoliopsida</taxon>
        <taxon>Liliopsida</taxon>
        <taxon>Acoraceae</taxon>
        <taxon>Acorus</taxon>
    </lineage>
</organism>
<protein>
    <submittedName>
        <fullName evidence="2">Uncharacterized protein</fullName>
    </submittedName>
</protein>
<accession>A0AAV9FKE6</accession>
<reference evidence="2" key="2">
    <citation type="submission" date="2023-06" db="EMBL/GenBank/DDBJ databases">
        <authorList>
            <person name="Ma L."/>
            <person name="Liu K.-W."/>
            <person name="Li Z."/>
            <person name="Hsiao Y.-Y."/>
            <person name="Qi Y."/>
            <person name="Fu T."/>
            <person name="Tang G."/>
            <person name="Zhang D."/>
            <person name="Sun W.-H."/>
            <person name="Liu D.-K."/>
            <person name="Li Y."/>
            <person name="Chen G.-Z."/>
            <person name="Liu X.-D."/>
            <person name="Liao X.-Y."/>
            <person name="Jiang Y.-T."/>
            <person name="Yu X."/>
            <person name="Hao Y."/>
            <person name="Huang J."/>
            <person name="Zhao X.-W."/>
            <person name="Ke S."/>
            <person name="Chen Y.-Y."/>
            <person name="Wu W.-L."/>
            <person name="Hsu J.-L."/>
            <person name="Lin Y.-F."/>
            <person name="Huang M.-D."/>
            <person name="Li C.-Y."/>
            <person name="Huang L."/>
            <person name="Wang Z.-W."/>
            <person name="Zhao X."/>
            <person name="Zhong W.-Y."/>
            <person name="Peng D.-H."/>
            <person name="Ahmad S."/>
            <person name="Lan S."/>
            <person name="Zhang J.-S."/>
            <person name="Tsai W.-C."/>
            <person name="Van De Peer Y."/>
            <person name="Liu Z.-J."/>
        </authorList>
    </citation>
    <scope>NUCLEOTIDE SEQUENCE</scope>
    <source>
        <strain evidence="2">CP</strain>
        <tissue evidence="2">Leaves</tissue>
    </source>
</reference>
<dbReference type="AlphaFoldDB" id="A0AAV9FKE6"/>
<dbReference type="EMBL" id="JAUJYO010000001">
    <property type="protein sequence ID" value="KAK1325335.1"/>
    <property type="molecule type" value="Genomic_DNA"/>
</dbReference>
<gene>
    <name evidence="2" type="ORF">QJS10_CPA01g01686</name>
</gene>
<name>A0AAV9FKE6_ACOCL</name>
<dbReference type="Proteomes" id="UP001180020">
    <property type="component" value="Unassembled WGS sequence"/>
</dbReference>
<sequence>MIEDWVLGSGLFGDVPKRATSLPGRSNSQVARAAFWCPAPPRLGPRGALDKAAVVTADAEPAPPMTPSGGPDRPANRAHH</sequence>
<evidence type="ECO:0000256" key="1">
    <source>
        <dbReference type="SAM" id="MobiDB-lite"/>
    </source>
</evidence>
<comment type="caution">
    <text evidence="2">The sequence shown here is derived from an EMBL/GenBank/DDBJ whole genome shotgun (WGS) entry which is preliminary data.</text>
</comment>
<evidence type="ECO:0000313" key="3">
    <source>
        <dbReference type="Proteomes" id="UP001180020"/>
    </source>
</evidence>
<feature type="region of interest" description="Disordered" evidence="1">
    <location>
        <begin position="57"/>
        <end position="80"/>
    </location>
</feature>
<proteinExistence type="predicted"/>
<keyword evidence="3" id="KW-1185">Reference proteome</keyword>
<reference evidence="2" key="1">
    <citation type="journal article" date="2023" name="Nat. Commun.">
        <title>Diploid and tetraploid genomes of Acorus and the evolution of monocots.</title>
        <authorList>
            <person name="Ma L."/>
            <person name="Liu K.W."/>
            <person name="Li Z."/>
            <person name="Hsiao Y.Y."/>
            <person name="Qi Y."/>
            <person name="Fu T."/>
            <person name="Tang G.D."/>
            <person name="Zhang D."/>
            <person name="Sun W.H."/>
            <person name="Liu D.K."/>
            <person name="Li Y."/>
            <person name="Chen G.Z."/>
            <person name="Liu X.D."/>
            <person name="Liao X.Y."/>
            <person name="Jiang Y.T."/>
            <person name="Yu X."/>
            <person name="Hao Y."/>
            <person name="Huang J."/>
            <person name="Zhao X.W."/>
            <person name="Ke S."/>
            <person name="Chen Y.Y."/>
            <person name="Wu W.L."/>
            <person name="Hsu J.L."/>
            <person name="Lin Y.F."/>
            <person name="Huang M.D."/>
            <person name="Li C.Y."/>
            <person name="Huang L."/>
            <person name="Wang Z.W."/>
            <person name="Zhao X."/>
            <person name="Zhong W.Y."/>
            <person name="Peng D.H."/>
            <person name="Ahmad S."/>
            <person name="Lan S."/>
            <person name="Zhang J.S."/>
            <person name="Tsai W.C."/>
            <person name="Van de Peer Y."/>
            <person name="Liu Z.J."/>
        </authorList>
    </citation>
    <scope>NUCLEOTIDE SEQUENCE</scope>
    <source>
        <strain evidence="2">CP</strain>
    </source>
</reference>